<keyword evidence="2" id="KW-0472">Membrane</keyword>
<dbReference type="InterPro" id="IPR050922">
    <property type="entry name" value="LytR/CpsA/Psr_CW_biosynth"/>
</dbReference>
<comment type="caution">
    <text evidence="5">The sequence shown here is derived from an EMBL/GenBank/DDBJ whole genome shotgun (WGS) entry which is preliminary data.</text>
</comment>
<dbReference type="Gene3D" id="3.30.70.2390">
    <property type="match status" value="1"/>
</dbReference>
<comment type="similarity">
    <text evidence="1">Belongs to the LytR/CpsA/Psr (LCP) family.</text>
</comment>
<organism evidence="5 6">
    <name type="scientific">Candidatus Falkowbacteria bacterium HGW-Falkowbacteria-1</name>
    <dbReference type="NCBI Taxonomy" id="2013768"/>
    <lineage>
        <taxon>Bacteria</taxon>
        <taxon>Candidatus Falkowiibacteriota</taxon>
    </lineage>
</organism>
<feature type="domain" description="Cell envelope-related transcriptional attenuator" evidence="3">
    <location>
        <begin position="108"/>
        <end position="275"/>
    </location>
</feature>
<dbReference type="NCBIfam" id="TIGR00350">
    <property type="entry name" value="lytR_cpsA_psr"/>
    <property type="match status" value="1"/>
</dbReference>
<feature type="transmembrane region" description="Helical" evidence="2">
    <location>
        <begin position="36"/>
        <end position="55"/>
    </location>
</feature>
<gene>
    <name evidence="5" type="ORF">CVU82_03780</name>
</gene>
<feature type="domain" description="LytR/CpsA/Psr regulator C-terminal" evidence="4">
    <location>
        <begin position="382"/>
        <end position="445"/>
    </location>
</feature>
<accession>A0A2N2E8Y6</accession>
<reference evidence="5 6" key="1">
    <citation type="journal article" date="2017" name="ISME J.">
        <title>Potential for microbial H2 and metal transformations associated with novel bacteria and archaea in deep terrestrial subsurface sediments.</title>
        <authorList>
            <person name="Hernsdorf A.W."/>
            <person name="Amano Y."/>
            <person name="Miyakawa K."/>
            <person name="Ise K."/>
            <person name="Suzuki Y."/>
            <person name="Anantharaman K."/>
            <person name="Probst A."/>
            <person name="Burstein D."/>
            <person name="Thomas B.C."/>
            <person name="Banfield J.F."/>
        </authorList>
    </citation>
    <scope>NUCLEOTIDE SEQUENCE [LARGE SCALE GENOMIC DNA]</scope>
    <source>
        <strain evidence="5">HGW-Falkowbacteria-1</strain>
    </source>
</reference>
<evidence type="ECO:0000259" key="3">
    <source>
        <dbReference type="Pfam" id="PF03816"/>
    </source>
</evidence>
<name>A0A2N2E8Y6_9BACT</name>
<dbReference type="EMBL" id="PHAI01000003">
    <property type="protein sequence ID" value="PKM91146.1"/>
    <property type="molecule type" value="Genomic_DNA"/>
</dbReference>
<keyword evidence="2" id="KW-1133">Transmembrane helix</keyword>
<dbReference type="AlphaFoldDB" id="A0A2N2E8Y6"/>
<protein>
    <recommendedName>
        <fullName evidence="7">Cell envelope-related transcriptional attenuator domain-containing protein</fullName>
    </recommendedName>
</protein>
<evidence type="ECO:0000256" key="1">
    <source>
        <dbReference type="ARBA" id="ARBA00006068"/>
    </source>
</evidence>
<evidence type="ECO:0000256" key="2">
    <source>
        <dbReference type="SAM" id="Phobius"/>
    </source>
</evidence>
<evidence type="ECO:0008006" key="7">
    <source>
        <dbReference type="Google" id="ProtNLM"/>
    </source>
</evidence>
<evidence type="ECO:0000259" key="4">
    <source>
        <dbReference type="Pfam" id="PF13399"/>
    </source>
</evidence>
<dbReference type="Proteomes" id="UP000233517">
    <property type="component" value="Unassembled WGS sequence"/>
</dbReference>
<dbReference type="PANTHER" id="PTHR33392:SF6">
    <property type="entry name" value="POLYISOPRENYL-TEICHOIC ACID--PEPTIDOGLYCAN TEICHOIC ACID TRANSFERASE TAGU"/>
    <property type="match status" value="1"/>
</dbReference>
<sequence>MIGFGEETEKEMRAENGFSFIDELPKKPKKRVGLKIAAFVFAFLLLFSVTVLISGDSSESWVGKIPFIGRIVGLVESSDKQVRGEDQDRINILLLGMGGQKHDGGYLTDTIILVSLKPSTKKISMLSIPRDLSVAVEGMGWQKINAINAFAESKKDGSGGEALSQALSDVLDIPIHYYIRVDFNGFVNIVDILGGVELEVENTLEDYHYPISGQEDNEDYYSRFEHLYIEKGWQKMDGTLALKYARSRYASGIEGSDFARARRQQKIIQAVKEKLLKTENFFKPTVISGLISELNESLSFNLKIWEAIKLWQMFKDVGDSDISNYVLDDRPNGLLVASRSEAGAYILTPRSGDFTEIKYLINNFFPKEEQLKAMESESQESAKVEIKNGTWINGLASQTAIDLENKNFDVLKVSNCSRRDFKDTVIYDLTYGGKNEALKYIRDFLQAEVYFDLPLWLIEDIKNEVNEGEERPDFLVILGERASKVGF</sequence>
<dbReference type="InterPro" id="IPR027381">
    <property type="entry name" value="LytR/CpsA/Psr_C"/>
</dbReference>
<dbReference type="Pfam" id="PF03816">
    <property type="entry name" value="LytR_cpsA_psr"/>
    <property type="match status" value="1"/>
</dbReference>
<evidence type="ECO:0000313" key="6">
    <source>
        <dbReference type="Proteomes" id="UP000233517"/>
    </source>
</evidence>
<evidence type="ECO:0000313" key="5">
    <source>
        <dbReference type="EMBL" id="PKM91146.1"/>
    </source>
</evidence>
<proteinExistence type="inferred from homology"/>
<dbReference type="InterPro" id="IPR004474">
    <property type="entry name" value="LytR_CpsA_psr"/>
</dbReference>
<dbReference type="PANTHER" id="PTHR33392">
    <property type="entry name" value="POLYISOPRENYL-TEICHOIC ACID--PEPTIDOGLYCAN TEICHOIC ACID TRANSFERASE TAGU"/>
    <property type="match status" value="1"/>
</dbReference>
<dbReference type="Pfam" id="PF13399">
    <property type="entry name" value="LytR_C"/>
    <property type="match status" value="1"/>
</dbReference>
<dbReference type="Gene3D" id="3.40.630.190">
    <property type="entry name" value="LCP protein"/>
    <property type="match status" value="1"/>
</dbReference>
<keyword evidence="2" id="KW-0812">Transmembrane</keyword>